<dbReference type="InterPro" id="IPR013786">
    <property type="entry name" value="AcylCoA_DH/ox_N"/>
</dbReference>
<dbReference type="InterPro" id="IPR009075">
    <property type="entry name" value="AcylCo_DH/oxidase_C"/>
</dbReference>
<evidence type="ECO:0000313" key="8">
    <source>
        <dbReference type="EMBL" id="MEV0973196.1"/>
    </source>
</evidence>
<evidence type="ECO:0000259" key="7">
    <source>
        <dbReference type="Pfam" id="PF02771"/>
    </source>
</evidence>
<dbReference type="PANTHER" id="PTHR43884">
    <property type="entry name" value="ACYL-COA DEHYDROGENASE"/>
    <property type="match status" value="1"/>
</dbReference>
<protein>
    <submittedName>
        <fullName evidence="8">Acyl-CoA dehydrogenase family protein</fullName>
        <ecNumber evidence="8">1.-.-.-</ecNumber>
    </submittedName>
</protein>
<keyword evidence="9" id="KW-1185">Reference proteome</keyword>
<dbReference type="EMBL" id="JBFALK010000020">
    <property type="protein sequence ID" value="MEV0973196.1"/>
    <property type="molecule type" value="Genomic_DNA"/>
</dbReference>
<evidence type="ECO:0000256" key="3">
    <source>
        <dbReference type="ARBA" id="ARBA00022630"/>
    </source>
</evidence>
<dbReference type="Pfam" id="PF02771">
    <property type="entry name" value="Acyl-CoA_dh_N"/>
    <property type="match status" value="1"/>
</dbReference>
<dbReference type="Gene3D" id="1.20.140.10">
    <property type="entry name" value="Butyryl-CoA Dehydrogenase, subunit A, domain 3"/>
    <property type="match status" value="1"/>
</dbReference>
<feature type="domain" description="Acyl-CoA dehydrogenase/oxidase C-terminal" evidence="6">
    <location>
        <begin position="252"/>
        <end position="402"/>
    </location>
</feature>
<dbReference type="Proteomes" id="UP001551675">
    <property type="component" value="Unassembled WGS sequence"/>
</dbReference>
<keyword evidence="5 8" id="KW-0560">Oxidoreductase</keyword>
<comment type="similarity">
    <text evidence="2">Belongs to the acyl-CoA dehydrogenase family.</text>
</comment>
<dbReference type="Gene3D" id="1.10.540.10">
    <property type="entry name" value="Acyl-CoA dehydrogenase/oxidase, N-terminal domain"/>
    <property type="match status" value="1"/>
</dbReference>
<evidence type="ECO:0000256" key="4">
    <source>
        <dbReference type="ARBA" id="ARBA00022827"/>
    </source>
</evidence>
<dbReference type="SUPFAM" id="SSF47203">
    <property type="entry name" value="Acyl-CoA dehydrogenase C-terminal domain-like"/>
    <property type="match status" value="1"/>
</dbReference>
<reference evidence="8 9" key="1">
    <citation type="submission" date="2024-06" db="EMBL/GenBank/DDBJ databases">
        <title>The Natural Products Discovery Center: Release of the First 8490 Sequenced Strains for Exploring Actinobacteria Biosynthetic Diversity.</title>
        <authorList>
            <person name="Kalkreuter E."/>
            <person name="Kautsar S.A."/>
            <person name="Yang D."/>
            <person name="Bader C.D."/>
            <person name="Teijaro C.N."/>
            <person name="Fluegel L."/>
            <person name="Davis C.M."/>
            <person name="Simpson J.R."/>
            <person name="Lauterbach L."/>
            <person name="Steele A.D."/>
            <person name="Gui C."/>
            <person name="Meng S."/>
            <person name="Li G."/>
            <person name="Viehrig K."/>
            <person name="Ye F."/>
            <person name="Su P."/>
            <person name="Kiefer A.F."/>
            <person name="Nichols A."/>
            <person name="Cepeda A.J."/>
            <person name="Yan W."/>
            <person name="Fan B."/>
            <person name="Jiang Y."/>
            <person name="Adhikari A."/>
            <person name="Zheng C.-J."/>
            <person name="Schuster L."/>
            <person name="Cowan T.M."/>
            <person name="Smanski M.J."/>
            <person name="Chevrette M.G."/>
            <person name="De Carvalho L.P.S."/>
            <person name="Shen B."/>
        </authorList>
    </citation>
    <scope>NUCLEOTIDE SEQUENCE [LARGE SCALE GENOMIC DNA]</scope>
    <source>
        <strain evidence="8 9">NPDC050100</strain>
    </source>
</reference>
<feature type="domain" description="Acyl-CoA dehydrogenase/oxidase N-terminal" evidence="7">
    <location>
        <begin position="11"/>
        <end position="127"/>
    </location>
</feature>
<dbReference type="GO" id="GO:0016491">
    <property type="term" value="F:oxidoreductase activity"/>
    <property type="evidence" value="ECO:0007669"/>
    <property type="project" value="UniProtKB-KW"/>
</dbReference>
<dbReference type="InterPro" id="IPR036250">
    <property type="entry name" value="AcylCo_DH-like_C"/>
</dbReference>
<evidence type="ECO:0000256" key="2">
    <source>
        <dbReference type="ARBA" id="ARBA00009347"/>
    </source>
</evidence>
<gene>
    <name evidence="8" type="ORF">AB0I59_31725</name>
</gene>
<dbReference type="Pfam" id="PF00441">
    <property type="entry name" value="Acyl-CoA_dh_1"/>
    <property type="match status" value="1"/>
</dbReference>
<dbReference type="PANTHER" id="PTHR43884:SF20">
    <property type="entry name" value="ACYL-COA DEHYDROGENASE FADE28"/>
    <property type="match status" value="1"/>
</dbReference>
<comment type="cofactor">
    <cofactor evidence="1">
        <name>FAD</name>
        <dbReference type="ChEBI" id="CHEBI:57692"/>
    </cofactor>
</comment>
<evidence type="ECO:0000259" key="6">
    <source>
        <dbReference type="Pfam" id="PF00441"/>
    </source>
</evidence>
<dbReference type="RefSeq" id="WP_358138702.1">
    <property type="nucleotide sequence ID" value="NZ_JBFALK010000020.1"/>
</dbReference>
<sequence>MTTPPVSLLYTEVEEELRAAVRSLLADACPHSAVLARIESATPYDGDVWKALARDIGAAGLLVPEELGGAGASAREAAVVLEELGRAVAPVPFLTSAVLATHALLAARTAGGGEVADDLLERLASGEITAALAVSFAASPYRPAGGEVTFEPGDGSDGSDGSDGGGEVVVSGRVTGVAGADVADVLLVHARVPGMDASALIAVGTREQGVQITPVTSLDLTRPVAMVSLGSARGRVVARGEGPDGADLVASIVRDALAFGAGLLASEQLGLAEWCLTTTVEYVKERKQFARPVGSFQALKHRLADLWLEIGGARAAARNAAGALAAGDLPGGASGDSGASVAVAVAQAHCGDVAVHAAEECVQLHGGIGMTWEHPAHLYLKRAKADQIAFGTPGEHRNALARLVDVPAPLGEPISRT</sequence>
<keyword evidence="4" id="KW-0274">FAD</keyword>
<evidence type="ECO:0000313" key="9">
    <source>
        <dbReference type="Proteomes" id="UP001551675"/>
    </source>
</evidence>
<dbReference type="InterPro" id="IPR009100">
    <property type="entry name" value="AcylCoA_DH/oxidase_NM_dom_sf"/>
</dbReference>
<dbReference type="InterPro" id="IPR037069">
    <property type="entry name" value="AcylCoA_DH/ox_N_sf"/>
</dbReference>
<accession>A0ABV3GNM0</accession>
<evidence type="ECO:0000256" key="5">
    <source>
        <dbReference type="ARBA" id="ARBA00023002"/>
    </source>
</evidence>
<dbReference type="EC" id="1.-.-.-" evidence="8"/>
<proteinExistence type="inferred from homology"/>
<organism evidence="8 9">
    <name type="scientific">Microtetraspora glauca</name>
    <dbReference type="NCBI Taxonomy" id="1996"/>
    <lineage>
        <taxon>Bacteria</taxon>
        <taxon>Bacillati</taxon>
        <taxon>Actinomycetota</taxon>
        <taxon>Actinomycetes</taxon>
        <taxon>Streptosporangiales</taxon>
        <taxon>Streptosporangiaceae</taxon>
        <taxon>Microtetraspora</taxon>
    </lineage>
</organism>
<comment type="caution">
    <text evidence="8">The sequence shown here is derived from an EMBL/GenBank/DDBJ whole genome shotgun (WGS) entry which is preliminary data.</text>
</comment>
<keyword evidence="3" id="KW-0285">Flavoprotein</keyword>
<dbReference type="SUPFAM" id="SSF56645">
    <property type="entry name" value="Acyl-CoA dehydrogenase NM domain-like"/>
    <property type="match status" value="1"/>
</dbReference>
<name>A0ABV3GNM0_MICGL</name>
<evidence type="ECO:0000256" key="1">
    <source>
        <dbReference type="ARBA" id="ARBA00001974"/>
    </source>
</evidence>